<proteinExistence type="predicted"/>
<name>A0AAF0U5W0_SOLVR</name>
<evidence type="ECO:0000313" key="1">
    <source>
        <dbReference type="EMBL" id="WMV39771.1"/>
    </source>
</evidence>
<dbReference type="AlphaFoldDB" id="A0AAF0U5W0"/>
<sequence>MSFDHENDIGWSALYYHIQECKGGEEGSLDINTEQVIQRLVA</sequence>
<organism evidence="1 2">
    <name type="scientific">Solanum verrucosum</name>
    <dbReference type="NCBI Taxonomy" id="315347"/>
    <lineage>
        <taxon>Eukaryota</taxon>
        <taxon>Viridiplantae</taxon>
        <taxon>Streptophyta</taxon>
        <taxon>Embryophyta</taxon>
        <taxon>Tracheophyta</taxon>
        <taxon>Spermatophyta</taxon>
        <taxon>Magnoliopsida</taxon>
        <taxon>eudicotyledons</taxon>
        <taxon>Gunneridae</taxon>
        <taxon>Pentapetalae</taxon>
        <taxon>asterids</taxon>
        <taxon>lamiids</taxon>
        <taxon>Solanales</taxon>
        <taxon>Solanaceae</taxon>
        <taxon>Solanoideae</taxon>
        <taxon>Solaneae</taxon>
        <taxon>Solanum</taxon>
    </lineage>
</organism>
<dbReference type="Proteomes" id="UP001234989">
    <property type="component" value="Chromosome 7"/>
</dbReference>
<protein>
    <submittedName>
        <fullName evidence="1">Uncharacterized protein</fullName>
    </submittedName>
</protein>
<keyword evidence="2" id="KW-1185">Reference proteome</keyword>
<evidence type="ECO:0000313" key="2">
    <source>
        <dbReference type="Proteomes" id="UP001234989"/>
    </source>
</evidence>
<gene>
    <name evidence="1" type="ORF">MTR67_033156</name>
</gene>
<dbReference type="EMBL" id="CP133618">
    <property type="protein sequence ID" value="WMV39771.1"/>
    <property type="molecule type" value="Genomic_DNA"/>
</dbReference>
<reference evidence="1" key="1">
    <citation type="submission" date="2023-08" db="EMBL/GenBank/DDBJ databases">
        <title>A de novo genome assembly of Solanum verrucosum Schlechtendal, a Mexican diploid species geographically isolated from the other diploid A-genome species in potato relatives.</title>
        <authorList>
            <person name="Hosaka K."/>
        </authorList>
    </citation>
    <scope>NUCLEOTIDE SEQUENCE</scope>
    <source>
        <tissue evidence="1">Young leaves</tissue>
    </source>
</reference>
<accession>A0AAF0U5W0</accession>